<dbReference type="EMBL" id="VSRR010047102">
    <property type="protein sequence ID" value="MPC77926.1"/>
    <property type="molecule type" value="Genomic_DNA"/>
</dbReference>
<name>A0A5B7I7L6_PORTR</name>
<reference evidence="1 2" key="1">
    <citation type="submission" date="2019-05" db="EMBL/GenBank/DDBJ databases">
        <title>Another draft genome of Portunus trituberculatus and its Hox gene families provides insights of decapod evolution.</title>
        <authorList>
            <person name="Jeong J.-H."/>
            <person name="Song I."/>
            <person name="Kim S."/>
            <person name="Choi T."/>
            <person name="Kim D."/>
            <person name="Ryu S."/>
            <person name="Kim W."/>
        </authorList>
    </citation>
    <scope>NUCLEOTIDE SEQUENCE [LARGE SCALE GENOMIC DNA]</scope>
    <source>
        <tissue evidence="1">Muscle</tissue>
    </source>
</reference>
<organism evidence="1 2">
    <name type="scientific">Portunus trituberculatus</name>
    <name type="common">Swimming crab</name>
    <name type="synonym">Neptunus trituberculatus</name>
    <dbReference type="NCBI Taxonomy" id="210409"/>
    <lineage>
        <taxon>Eukaryota</taxon>
        <taxon>Metazoa</taxon>
        <taxon>Ecdysozoa</taxon>
        <taxon>Arthropoda</taxon>
        <taxon>Crustacea</taxon>
        <taxon>Multicrustacea</taxon>
        <taxon>Malacostraca</taxon>
        <taxon>Eumalacostraca</taxon>
        <taxon>Eucarida</taxon>
        <taxon>Decapoda</taxon>
        <taxon>Pleocyemata</taxon>
        <taxon>Brachyura</taxon>
        <taxon>Eubrachyura</taxon>
        <taxon>Portunoidea</taxon>
        <taxon>Portunidae</taxon>
        <taxon>Portuninae</taxon>
        <taxon>Portunus</taxon>
    </lineage>
</organism>
<gene>
    <name evidence="1" type="ORF">E2C01_072395</name>
</gene>
<accession>A0A5B7I7L6</accession>
<keyword evidence="2" id="KW-1185">Reference proteome</keyword>
<evidence type="ECO:0000313" key="1">
    <source>
        <dbReference type="EMBL" id="MPC77926.1"/>
    </source>
</evidence>
<comment type="caution">
    <text evidence="1">The sequence shown here is derived from an EMBL/GenBank/DDBJ whole genome shotgun (WGS) entry which is preliminary data.</text>
</comment>
<evidence type="ECO:0000313" key="2">
    <source>
        <dbReference type="Proteomes" id="UP000324222"/>
    </source>
</evidence>
<dbReference type="Proteomes" id="UP000324222">
    <property type="component" value="Unassembled WGS sequence"/>
</dbReference>
<sequence length="63" mass="6829">MQDVKVTAFSLTFLAASSSITYMYMTAQTKTPELPGRISGQDGTVPFLLCSAPKLHIFCSRGL</sequence>
<protein>
    <submittedName>
        <fullName evidence="1">Uncharacterized protein</fullName>
    </submittedName>
</protein>
<dbReference type="AlphaFoldDB" id="A0A5B7I7L6"/>
<proteinExistence type="predicted"/>